<dbReference type="Pfam" id="PF13432">
    <property type="entry name" value="TPR_16"/>
    <property type="match status" value="3"/>
</dbReference>
<dbReference type="InterPro" id="IPR019734">
    <property type="entry name" value="TPR_rpt"/>
</dbReference>
<dbReference type="Gene3D" id="3.40.50.2000">
    <property type="entry name" value="Glycogen Phosphorylase B"/>
    <property type="match status" value="1"/>
</dbReference>
<dbReference type="GO" id="GO:0016757">
    <property type="term" value="F:glycosyltransferase activity"/>
    <property type="evidence" value="ECO:0007669"/>
    <property type="project" value="InterPro"/>
</dbReference>
<evidence type="ECO:0000256" key="1">
    <source>
        <dbReference type="PROSITE-ProRule" id="PRU00339"/>
    </source>
</evidence>
<feature type="region of interest" description="Disordered" evidence="2">
    <location>
        <begin position="1"/>
        <end position="27"/>
    </location>
</feature>
<dbReference type="InterPro" id="IPR052943">
    <property type="entry name" value="TMTC_O-mannosyl-trnsfr"/>
</dbReference>
<evidence type="ECO:0000313" key="3">
    <source>
        <dbReference type="EMBL" id="KAA5612702.1"/>
    </source>
</evidence>
<keyword evidence="1" id="KW-0802">TPR repeat</keyword>
<feature type="repeat" description="TPR" evidence="1">
    <location>
        <begin position="267"/>
        <end position="300"/>
    </location>
</feature>
<dbReference type="InterPro" id="IPR002201">
    <property type="entry name" value="Glyco_trans_9"/>
</dbReference>
<dbReference type="PANTHER" id="PTHR44809">
    <property type="match status" value="1"/>
</dbReference>
<dbReference type="EMBL" id="VWPK01000010">
    <property type="protein sequence ID" value="KAA5612702.1"/>
    <property type="molecule type" value="Genomic_DNA"/>
</dbReference>
<evidence type="ECO:0000256" key="2">
    <source>
        <dbReference type="SAM" id="MobiDB-lite"/>
    </source>
</evidence>
<organism evidence="3 4">
    <name type="scientific">Rhodovastum atsumiense</name>
    <dbReference type="NCBI Taxonomy" id="504468"/>
    <lineage>
        <taxon>Bacteria</taxon>
        <taxon>Pseudomonadati</taxon>
        <taxon>Pseudomonadota</taxon>
        <taxon>Alphaproteobacteria</taxon>
        <taxon>Acetobacterales</taxon>
        <taxon>Acetobacteraceae</taxon>
        <taxon>Rhodovastum</taxon>
    </lineage>
</organism>
<dbReference type="Gene3D" id="1.25.40.10">
    <property type="entry name" value="Tetratricopeptide repeat domain"/>
    <property type="match status" value="3"/>
</dbReference>
<proteinExistence type="predicted"/>
<reference evidence="3 4" key="1">
    <citation type="submission" date="2019-09" db="EMBL/GenBank/DDBJ databases">
        <title>Genome sequence of Rhodovastum atsumiense, a diverse member of the Acetobacteraceae family of non-sulfur purple photosynthetic bacteria.</title>
        <authorList>
            <person name="Meyer T."/>
            <person name="Kyndt J."/>
        </authorList>
    </citation>
    <scope>NUCLEOTIDE SEQUENCE [LARGE SCALE GENOMIC DNA]</scope>
    <source>
        <strain evidence="3 4">DSM 21279</strain>
    </source>
</reference>
<dbReference type="SMART" id="SM00028">
    <property type="entry name" value="TPR"/>
    <property type="match status" value="8"/>
</dbReference>
<dbReference type="Pfam" id="PF01075">
    <property type="entry name" value="Glyco_transf_9"/>
    <property type="match status" value="1"/>
</dbReference>
<dbReference type="PANTHER" id="PTHR44809:SF1">
    <property type="entry name" value="PROTEIN O-MANNOSYL-TRANSFERASE TMTC1"/>
    <property type="match status" value="1"/>
</dbReference>
<feature type="repeat" description="TPR" evidence="1">
    <location>
        <begin position="131"/>
        <end position="164"/>
    </location>
</feature>
<dbReference type="PROSITE" id="PS50005">
    <property type="entry name" value="TPR"/>
    <property type="match status" value="4"/>
</dbReference>
<dbReference type="OrthoDB" id="9778733at2"/>
<feature type="repeat" description="TPR" evidence="1">
    <location>
        <begin position="199"/>
        <end position="232"/>
    </location>
</feature>
<evidence type="ECO:0000313" key="4">
    <source>
        <dbReference type="Proteomes" id="UP000325255"/>
    </source>
</evidence>
<accession>A0A5M6IWM8</accession>
<keyword evidence="4" id="KW-1185">Reference proteome</keyword>
<comment type="caution">
    <text evidence="3">The sequence shown here is derived from an EMBL/GenBank/DDBJ whole genome shotgun (WGS) entry which is preliminary data.</text>
</comment>
<dbReference type="AlphaFoldDB" id="A0A5M6IWM8"/>
<feature type="repeat" description="TPR" evidence="1">
    <location>
        <begin position="29"/>
        <end position="62"/>
    </location>
</feature>
<dbReference type="SUPFAM" id="SSF53756">
    <property type="entry name" value="UDP-Glycosyltransferase/glycogen phosphorylase"/>
    <property type="match status" value="1"/>
</dbReference>
<dbReference type="RefSeq" id="WP_150040235.1">
    <property type="nucleotide sequence ID" value="NZ_VWPK01000010.1"/>
</dbReference>
<dbReference type="InterPro" id="IPR011990">
    <property type="entry name" value="TPR-like_helical_dom_sf"/>
</dbReference>
<dbReference type="Pfam" id="PF13414">
    <property type="entry name" value="TPR_11"/>
    <property type="match status" value="1"/>
</dbReference>
<dbReference type="Proteomes" id="UP000325255">
    <property type="component" value="Unassembled WGS sequence"/>
</dbReference>
<gene>
    <name evidence="3" type="ORF">F1189_08165</name>
</gene>
<protein>
    <submittedName>
        <fullName evidence="3">Tetratricopeptide repeat protein</fullName>
    </submittedName>
</protein>
<dbReference type="SUPFAM" id="SSF48452">
    <property type="entry name" value="TPR-like"/>
    <property type="match status" value="2"/>
</dbReference>
<name>A0A5M6IWM8_9PROT</name>
<sequence>MVGLKQKTRPSAQRAGSSMARPQKTSAALQALTEKAVRHHQAGRLDEAERLYRQVLAVDPRHADSLHLLGLVSHQRGHMAEAVDLIARAIGLRGAVPVYHANLAVVLKAQGRAEAALAARQAVARLQPESAEAQLNLALAFGDLGRLAEAEAACRAALRLAPDNGAIHARLGDVLRIMGRCGEAAPAYQAALRLCPGDGETWSNLGVALATAGRPGEAVAAFETAVRLRPDLGEVHANLSLALAELGRAPEAVAAGAVAVRLRPEVAGFHLNLGVSLSMLRRLDEAIAAYRTALRLDPDCADAHYNLATALLAQGQMEAGLREFEWRWRMPQMRNACRRFPQPRWQGEAAPGRTLLVHAEQGYGDTLQFCRYGTLAAERGLRVVMQVQRPLLRLMRSLPGVDLLVANDEVPPAFDLECPMMSLPLAVGTTLETIPDRTPYLQADPAELAAWQARLHALAPEGRRVGVVWAGNPRAHLAAAAAVDRRRSMPMTMLAPLLEVPGVRFFSLQMPPVPEAPLIDLMGEVRDFADTAALIGALDLVITVDTAVVHLAGALGRPVWLLDRFDACWRWLIDRRDSPWYPTLRLYRQSQPGEWGSVMEAVARDLRAFAG</sequence>